<feature type="compositionally biased region" description="Acidic residues" evidence="1">
    <location>
        <begin position="720"/>
        <end position="736"/>
    </location>
</feature>
<sequence length="762" mass="80264">MQTNESRAHGALDAMFREESVLDLYSWGRWQVPDGLVAALTERVDALAEDPRAALLVVDEHPDLRTPVPALVADVLGITAFLCGDVAVRSGSLLRLEHDLVRSHHADAAGGRGGPGDPYAGWVAPAAPWRPPGGELFRAAGDDRGLRRLAWELTVEILRALAGIESLETRRQALLKLYDHAAADHDLVEATLSAPSVPSGVARLREHWADAAEDDLVAELPELTGNVGYLSWIVDGWCAAHELLAAAVPGGDDLCTASSRLLVQAGLTTVPPELAVGVRGDLYAQVGARLPDDVRTWDATDWRGQVRSWLARALVAGEFDAARTWLDLAVRLTGVVQGLPGDAVTPEPCVVPVGEFQDDVRRLFRVRRVRHPLTGVVAAPTWLATEDVFPPVGRSNGQVRGTTAGGPDPAEGTGGEESGPGESGPGEAPDVASADAGDRSAGSLLAPADGPACARGSALAQATAMIDRIVGQPALVAVLRELVDMPAQDLRLLVTGPPDVGTDLAVDVLARLMTLRGFDGTAVWLHHEQFALLDADSAVAQLRDRVEGCDGERLIAIDGLDRLVSYERIGQPLAQELHRLISAHGAQVQLVAFGGPDGYRRLVHASPSLAAWWRVVRTREFAAGDFAVLFGRALDRRGATTTPDALLAAGDLLAATRASVTSRSGSTTGTEPGEAGRYAQPVDEVHNAGLATRLADLTVAAARRRTNWATSPVVDVVDLPADDPEPAEAEPAETEPAEAGSGDAESAGAEAPRHVQGAELGR</sequence>
<reference evidence="2 3" key="1">
    <citation type="submission" date="2020-07" db="EMBL/GenBank/DDBJ databases">
        <title>Sequencing the genomes of 1000 actinobacteria strains.</title>
        <authorList>
            <person name="Klenk H.-P."/>
        </authorList>
    </citation>
    <scope>NUCLEOTIDE SEQUENCE [LARGE SCALE GENOMIC DNA]</scope>
    <source>
        <strain evidence="2 3">DSM 18448</strain>
    </source>
</reference>
<protein>
    <submittedName>
        <fullName evidence="2">Uncharacterized protein</fullName>
    </submittedName>
</protein>
<dbReference type="AlphaFoldDB" id="A0A852ZK94"/>
<evidence type="ECO:0000313" key="2">
    <source>
        <dbReference type="EMBL" id="NYH88786.1"/>
    </source>
</evidence>
<accession>A0A852ZK94</accession>
<feature type="region of interest" description="Disordered" evidence="1">
    <location>
        <begin position="715"/>
        <end position="762"/>
    </location>
</feature>
<organism evidence="2 3">
    <name type="scientific">Actinopolymorpha rutila</name>
    <dbReference type="NCBI Taxonomy" id="446787"/>
    <lineage>
        <taxon>Bacteria</taxon>
        <taxon>Bacillati</taxon>
        <taxon>Actinomycetota</taxon>
        <taxon>Actinomycetes</taxon>
        <taxon>Propionibacteriales</taxon>
        <taxon>Actinopolymorphaceae</taxon>
        <taxon>Actinopolymorpha</taxon>
    </lineage>
</organism>
<feature type="compositionally biased region" description="Low complexity" evidence="1">
    <location>
        <begin position="737"/>
        <end position="750"/>
    </location>
</feature>
<feature type="compositionally biased region" description="Low complexity" evidence="1">
    <location>
        <begin position="658"/>
        <end position="676"/>
    </location>
</feature>
<dbReference type="RefSeq" id="WP_179786634.1">
    <property type="nucleotide sequence ID" value="NZ_BAAARR010000003.1"/>
</dbReference>
<evidence type="ECO:0000313" key="3">
    <source>
        <dbReference type="Proteomes" id="UP000579605"/>
    </source>
</evidence>
<gene>
    <name evidence="2" type="ORF">F4554_001424</name>
</gene>
<proteinExistence type="predicted"/>
<feature type="region of interest" description="Disordered" evidence="1">
    <location>
        <begin position="387"/>
        <end position="445"/>
    </location>
</feature>
<feature type="compositionally biased region" description="Low complexity" evidence="1">
    <location>
        <begin position="425"/>
        <end position="443"/>
    </location>
</feature>
<dbReference type="EMBL" id="JACBZH010000001">
    <property type="protein sequence ID" value="NYH88786.1"/>
    <property type="molecule type" value="Genomic_DNA"/>
</dbReference>
<evidence type="ECO:0000256" key="1">
    <source>
        <dbReference type="SAM" id="MobiDB-lite"/>
    </source>
</evidence>
<feature type="region of interest" description="Disordered" evidence="1">
    <location>
        <begin position="658"/>
        <end position="679"/>
    </location>
</feature>
<name>A0A852ZK94_9ACTN</name>
<comment type="caution">
    <text evidence="2">The sequence shown here is derived from an EMBL/GenBank/DDBJ whole genome shotgun (WGS) entry which is preliminary data.</text>
</comment>
<keyword evidence="3" id="KW-1185">Reference proteome</keyword>
<dbReference type="Proteomes" id="UP000579605">
    <property type="component" value="Unassembled WGS sequence"/>
</dbReference>
<feature type="compositionally biased region" description="Gly residues" evidence="1">
    <location>
        <begin position="412"/>
        <end position="424"/>
    </location>
</feature>